<protein>
    <recommendedName>
        <fullName evidence="2">Ice-binding protein C-terminal domain-containing protein</fullName>
    </recommendedName>
</protein>
<dbReference type="InterPro" id="IPR013424">
    <property type="entry name" value="Ice-binding_C"/>
</dbReference>
<keyword evidence="1" id="KW-0732">Signal</keyword>
<name>A0A136A0Y3_9ALTE</name>
<dbReference type="RefSeq" id="WP_068375574.1">
    <property type="nucleotide sequence ID" value="NZ_LSNE01000005.1"/>
</dbReference>
<evidence type="ECO:0000313" key="4">
    <source>
        <dbReference type="Proteomes" id="UP000070299"/>
    </source>
</evidence>
<reference evidence="4" key="1">
    <citation type="submission" date="2016-02" db="EMBL/GenBank/DDBJ databases">
        <authorList>
            <person name="Schultz-Johansen M."/>
            <person name="Glaring M.A."/>
            <person name="Bech P.K."/>
            <person name="Stougaard P."/>
        </authorList>
    </citation>
    <scope>NUCLEOTIDE SEQUENCE [LARGE SCALE GENOMIC DNA]</scope>
    <source>
        <strain evidence="4">S66</strain>
    </source>
</reference>
<feature type="chain" id="PRO_5007469526" description="Ice-binding protein C-terminal domain-containing protein" evidence="1">
    <location>
        <begin position="23"/>
        <end position="191"/>
    </location>
</feature>
<dbReference type="AlphaFoldDB" id="A0A136A0Y3"/>
<keyword evidence="4" id="KW-1185">Reference proteome</keyword>
<dbReference type="EMBL" id="LSNE01000005">
    <property type="protein sequence ID" value="KXI28810.1"/>
    <property type="molecule type" value="Genomic_DNA"/>
</dbReference>
<evidence type="ECO:0000259" key="2">
    <source>
        <dbReference type="Pfam" id="PF07589"/>
    </source>
</evidence>
<accession>A0A136A0Y3</accession>
<comment type="caution">
    <text evidence="3">The sequence shown here is derived from an EMBL/GenBank/DDBJ whole genome shotgun (WGS) entry which is preliminary data.</text>
</comment>
<organism evidence="3 4">
    <name type="scientific">Paraglaciecola hydrolytica</name>
    <dbReference type="NCBI Taxonomy" id="1799789"/>
    <lineage>
        <taxon>Bacteria</taxon>
        <taxon>Pseudomonadati</taxon>
        <taxon>Pseudomonadota</taxon>
        <taxon>Gammaproteobacteria</taxon>
        <taxon>Alteromonadales</taxon>
        <taxon>Alteromonadaceae</taxon>
        <taxon>Paraglaciecola</taxon>
    </lineage>
</organism>
<sequence length="191" mass="20645">MKKFIASMALVLSATLSMQANAGLIDIELSANNVAVGDTLSVSLWASNFTDFDSLYTEFEYDISLFSYQAASLQSELPAFDGFLTGLEVTEQFYGLSLSFLDFFAFSDLNLDADNKFLLASFDLLAIDSGNTDFSLVNQVAGLFDLNTGLDTPLDVDTSSPVQASATSVPEPSSLALFMLSALMFVGRRKQ</sequence>
<dbReference type="NCBIfam" id="TIGR02595">
    <property type="entry name" value="PEP_CTERM"/>
    <property type="match status" value="1"/>
</dbReference>
<dbReference type="Pfam" id="PF07589">
    <property type="entry name" value="PEP-CTERM"/>
    <property type="match status" value="1"/>
</dbReference>
<dbReference type="Proteomes" id="UP000070299">
    <property type="component" value="Unassembled WGS sequence"/>
</dbReference>
<proteinExistence type="predicted"/>
<feature type="domain" description="Ice-binding protein C-terminal" evidence="2">
    <location>
        <begin position="168"/>
        <end position="190"/>
    </location>
</feature>
<evidence type="ECO:0000256" key="1">
    <source>
        <dbReference type="SAM" id="SignalP"/>
    </source>
</evidence>
<gene>
    <name evidence="3" type="ORF">AX660_11425</name>
</gene>
<feature type="signal peptide" evidence="1">
    <location>
        <begin position="1"/>
        <end position="22"/>
    </location>
</feature>
<evidence type="ECO:0000313" key="3">
    <source>
        <dbReference type="EMBL" id="KXI28810.1"/>
    </source>
</evidence>